<dbReference type="InterPro" id="IPR022538">
    <property type="entry name" value="DUF2570"/>
</dbReference>
<dbReference type="AlphaFoldDB" id="A0A1H7XJF0"/>
<keyword evidence="1" id="KW-0472">Membrane</keyword>
<accession>A0A1H7XJF0</accession>
<organism evidence="2 3">
    <name type="scientific">Phocoenobacter skyensis</name>
    <dbReference type="NCBI Taxonomy" id="97481"/>
    <lineage>
        <taxon>Bacteria</taxon>
        <taxon>Pseudomonadati</taxon>
        <taxon>Pseudomonadota</taxon>
        <taxon>Gammaproteobacteria</taxon>
        <taxon>Pasteurellales</taxon>
        <taxon>Pasteurellaceae</taxon>
        <taxon>Phocoenobacter</taxon>
    </lineage>
</organism>
<keyword evidence="1" id="KW-0812">Transmembrane</keyword>
<name>A0A1H7XJF0_9PAST</name>
<feature type="transmembrane region" description="Helical" evidence="1">
    <location>
        <begin position="7"/>
        <end position="28"/>
    </location>
</feature>
<reference evidence="3" key="1">
    <citation type="submission" date="2016-10" db="EMBL/GenBank/DDBJ databases">
        <authorList>
            <person name="Varghese N."/>
            <person name="Submissions S."/>
        </authorList>
    </citation>
    <scope>NUCLEOTIDE SEQUENCE [LARGE SCALE GENOMIC DNA]</scope>
    <source>
        <strain evidence="3">DSM 24204</strain>
    </source>
</reference>
<evidence type="ECO:0000313" key="3">
    <source>
        <dbReference type="Proteomes" id="UP000198883"/>
    </source>
</evidence>
<protein>
    <recommendedName>
        <fullName evidence="4">DUF2570 domain-containing protein</fullName>
    </recommendedName>
</protein>
<evidence type="ECO:0000313" key="2">
    <source>
        <dbReference type="EMBL" id="SEM33785.1"/>
    </source>
</evidence>
<gene>
    <name evidence="2" type="ORF">SAMN05444853_1131</name>
</gene>
<dbReference type="Pfam" id="PF10828">
    <property type="entry name" value="DUF2570"/>
    <property type="match status" value="1"/>
</dbReference>
<dbReference type="STRING" id="97481.SAMN05444853_1131"/>
<proteinExistence type="predicted"/>
<dbReference type="EMBL" id="FOBN01000013">
    <property type="protein sequence ID" value="SEM33785.1"/>
    <property type="molecule type" value="Genomic_DNA"/>
</dbReference>
<evidence type="ECO:0008006" key="4">
    <source>
        <dbReference type="Google" id="ProtNLM"/>
    </source>
</evidence>
<sequence>MFSRFKIIVVGVAIVLIFGLCVVFSYQYQMISSLKDENRRQSELISKQESANKKLIRSLELEREAVIKEQAIINQLKVKSNEANQIINKLLKKDTCANTNLHSDVIKQLQSLSSN</sequence>
<dbReference type="Proteomes" id="UP000198883">
    <property type="component" value="Unassembled WGS sequence"/>
</dbReference>
<dbReference type="OrthoDB" id="5689912at2"/>
<dbReference type="GeneID" id="83544516"/>
<keyword evidence="1" id="KW-1133">Transmembrane helix</keyword>
<dbReference type="RefSeq" id="WP_090921866.1">
    <property type="nucleotide sequence ID" value="NZ_CP016180.1"/>
</dbReference>
<evidence type="ECO:0000256" key="1">
    <source>
        <dbReference type="SAM" id="Phobius"/>
    </source>
</evidence>